<proteinExistence type="predicted"/>
<protein>
    <submittedName>
        <fullName evidence="1">Cytoplasmic protein</fullName>
    </submittedName>
</protein>
<sequence length="46" mass="4981">MRVSEQVLLSSLRQGGCVRSFWRRSARLAGTPSPIVPDGLVLETPG</sequence>
<dbReference type="AlphaFoldDB" id="A0A730YEG4"/>
<evidence type="ECO:0000313" key="1">
    <source>
        <dbReference type="EMBL" id="HAE4096240.1"/>
    </source>
</evidence>
<gene>
    <name evidence="1" type="ORF">G4B27_004617</name>
</gene>
<reference evidence="1" key="2">
    <citation type="submission" date="2018-07" db="EMBL/GenBank/DDBJ databases">
        <authorList>
            <consortium name="NCBI Pathogen Detection Project"/>
        </authorList>
    </citation>
    <scope>NUCLEOTIDE SEQUENCE</scope>
    <source>
        <strain evidence="1">15-3388</strain>
    </source>
</reference>
<organism evidence="1">
    <name type="scientific">Salmonella enterica</name>
    <name type="common">Salmonella choleraesuis</name>
    <dbReference type="NCBI Taxonomy" id="28901"/>
    <lineage>
        <taxon>Bacteria</taxon>
        <taxon>Pseudomonadati</taxon>
        <taxon>Pseudomonadota</taxon>
        <taxon>Gammaproteobacteria</taxon>
        <taxon>Enterobacterales</taxon>
        <taxon>Enterobacteriaceae</taxon>
        <taxon>Salmonella</taxon>
    </lineage>
</organism>
<accession>A0A730YEG4</accession>
<dbReference type="EMBL" id="DAARVI010000024">
    <property type="protein sequence ID" value="HAE4096240.1"/>
    <property type="molecule type" value="Genomic_DNA"/>
</dbReference>
<name>A0A730YEG4_SALER</name>
<feature type="non-terminal residue" evidence="1">
    <location>
        <position position="46"/>
    </location>
</feature>
<comment type="caution">
    <text evidence="1">The sequence shown here is derived from an EMBL/GenBank/DDBJ whole genome shotgun (WGS) entry which is preliminary data.</text>
</comment>
<reference evidence="1" key="1">
    <citation type="journal article" date="2018" name="Genome Biol.">
        <title>SKESA: strategic k-mer extension for scrupulous assemblies.</title>
        <authorList>
            <person name="Souvorov A."/>
            <person name="Agarwala R."/>
            <person name="Lipman D.J."/>
        </authorList>
    </citation>
    <scope>NUCLEOTIDE SEQUENCE</scope>
    <source>
        <strain evidence="1">15-3388</strain>
    </source>
</reference>